<dbReference type="Pfam" id="PF00027">
    <property type="entry name" value="cNMP_binding"/>
    <property type="match status" value="1"/>
</dbReference>
<feature type="transmembrane region" description="Helical" evidence="1">
    <location>
        <begin position="117"/>
        <end position="135"/>
    </location>
</feature>
<dbReference type="GO" id="GO:0005249">
    <property type="term" value="F:voltage-gated potassium channel activity"/>
    <property type="evidence" value="ECO:0007669"/>
    <property type="project" value="TreeGrafter"/>
</dbReference>
<feature type="transmembrane region" description="Helical" evidence="1">
    <location>
        <begin position="213"/>
        <end position="238"/>
    </location>
</feature>
<dbReference type="InterPro" id="IPR051413">
    <property type="entry name" value="K/Na_HCN_channel"/>
</dbReference>
<protein>
    <recommendedName>
        <fullName evidence="2">Cyclic nucleotide-binding domain-containing protein</fullName>
    </recommendedName>
</protein>
<evidence type="ECO:0000256" key="1">
    <source>
        <dbReference type="SAM" id="Phobius"/>
    </source>
</evidence>
<organism evidence="3 4">
    <name type="scientific">Odynerus spinipes</name>
    <dbReference type="NCBI Taxonomy" id="1348599"/>
    <lineage>
        <taxon>Eukaryota</taxon>
        <taxon>Metazoa</taxon>
        <taxon>Ecdysozoa</taxon>
        <taxon>Arthropoda</taxon>
        <taxon>Hexapoda</taxon>
        <taxon>Insecta</taxon>
        <taxon>Pterygota</taxon>
        <taxon>Neoptera</taxon>
        <taxon>Endopterygota</taxon>
        <taxon>Hymenoptera</taxon>
        <taxon>Apocrita</taxon>
        <taxon>Aculeata</taxon>
        <taxon>Vespoidea</taxon>
        <taxon>Vespidae</taxon>
        <taxon>Eumeninae</taxon>
        <taxon>Odynerus</taxon>
    </lineage>
</organism>
<dbReference type="Gene3D" id="2.60.120.10">
    <property type="entry name" value="Jelly Rolls"/>
    <property type="match status" value="1"/>
</dbReference>
<keyword evidence="4" id="KW-1185">Reference proteome</keyword>
<keyword evidence="1" id="KW-0812">Transmembrane</keyword>
<dbReference type="PANTHER" id="PTHR45689">
    <property type="entry name" value="I[[H]] CHANNEL, ISOFORM E"/>
    <property type="match status" value="1"/>
</dbReference>
<evidence type="ECO:0000313" key="4">
    <source>
        <dbReference type="Proteomes" id="UP001258017"/>
    </source>
</evidence>
<dbReference type="Gene3D" id="1.10.287.630">
    <property type="entry name" value="Helix hairpin bin"/>
    <property type="match status" value="1"/>
</dbReference>
<dbReference type="SUPFAM" id="SSF51206">
    <property type="entry name" value="cAMP-binding domain-like"/>
    <property type="match status" value="1"/>
</dbReference>
<evidence type="ECO:0000259" key="2">
    <source>
        <dbReference type="PROSITE" id="PS50042"/>
    </source>
</evidence>
<gene>
    <name evidence="3" type="ORF">KPH14_003911</name>
</gene>
<accession>A0AAD9VV00</accession>
<dbReference type="Proteomes" id="UP001258017">
    <property type="component" value="Unassembled WGS sequence"/>
</dbReference>
<dbReference type="GO" id="GO:0098855">
    <property type="term" value="C:HCN channel complex"/>
    <property type="evidence" value="ECO:0007669"/>
    <property type="project" value="TreeGrafter"/>
</dbReference>
<dbReference type="PROSITE" id="PS50042">
    <property type="entry name" value="CNMP_BINDING_3"/>
    <property type="match status" value="1"/>
</dbReference>
<dbReference type="EMBL" id="JAIFRP010000006">
    <property type="protein sequence ID" value="KAK2587809.1"/>
    <property type="molecule type" value="Genomic_DNA"/>
</dbReference>
<dbReference type="GO" id="GO:0003254">
    <property type="term" value="P:regulation of membrane depolarization"/>
    <property type="evidence" value="ECO:0007669"/>
    <property type="project" value="TreeGrafter"/>
</dbReference>
<proteinExistence type="predicted"/>
<dbReference type="GO" id="GO:0035725">
    <property type="term" value="P:sodium ion transmembrane transport"/>
    <property type="evidence" value="ECO:0007669"/>
    <property type="project" value="TreeGrafter"/>
</dbReference>
<feature type="transmembrane region" description="Helical" evidence="1">
    <location>
        <begin position="182"/>
        <end position="201"/>
    </location>
</feature>
<evidence type="ECO:0000313" key="3">
    <source>
        <dbReference type="EMBL" id="KAK2587809.1"/>
    </source>
</evidence>
<name>A0AAD9VV00_9HYME</name>
<keyword evidence="1" id="KW-1133">Transmembrane helix</keyword>
<dbReference type="InterPro" id="IPR018490">
    <property type="entry name" value="cNMP-bd_dom_sf"/>
</dbReference>
<feature type="domain" description="Cyclic nucleotide-binding" evidence="2">
    <location>
        <begin position="401"/>
        <end position="518"/>
    </location>
</feature>
<feature type="transmembrane region" description="Helical" evidence="1">
    <location>
        <begin position="298"/>
        <end position="320"/>
    </location>
</feature>
<dbReference type="InterPro" id="IPR014710">
    <property type="entry name" value="RmlC-like_jellyroll"/>
</dbReference>
<reference evidence="3" key="2">
    <citation type="journal article" date="2023" name="Commun. Biol.">
        <title>Intrasexual cuticular hydrocarbon dimorphism in a wasp sheds light on hydrocarbon biosynthesis genes in Hymenoptera.</title>
        <authorList>
            <person name="Moris V.C."/>
            <person name="Podsiadlowski L."/>
            <person name="Martin S."/>
            <person name="Oeyen J.P."/>
            <person name="Donath A."/>
            <person name="Petersen M."/>
            <person name="Wilbrandt J."/>
            <person name="Misof B."/>
            <person name="Liedtke D."/>
            <person name="Thamm M."/>
            <person name="Scheiner R."/>
            <person name="Schmitt T."/>
            <person name="Niehuis O."/>
        </authorList>
    </citation>
    <scope>NUCLEOTIDE SEQUENCE</scope>
    <source>
        <strain evidence="3">GBR_01_08_01A</strain>
    </source>
</reference>
<feature type="transmembrane region" description="Helical" evidence="1">
    <location>
        <begin position="78"/>
        <end position="97"/>
    </location>
</feature>
<dbReference type="CDD" id="cd00038">
    <property type="entry name" value="CAP_ED"/>
    <property type="match status" value="1"/>
</dbReference>
<dbReference type="AlphaFoldDB" id="A0AAD9VV00"/>
<keyword evidence="1" id="KW-0472">Membrane</keyword>
<dbReference type="InterPro" id="IPR000595">
    <property type="entry name" value="cNMP-bd_dom"/>
</dbReference>
<sequence>MYPNGGRRISMPDYDILFLPGRSRTQKLKDNLRSFFMASFSNPSAQKYLRSRTAILSEKRRHIRHYEDVIHPFSNFRYYWDILLIIAITIILLIAPYQAAFGITRESLVPTFIKNSLLLLCCGDIFVNLSTGYFDKGQSMIMMERKNIMKRYAKHGTFFPDLLGSFPTDVLFVQIWNEYKVARKVVSLLCAFRFFSLGVYIDRIVYTRDIPLSYYHFSIIIFWLLIFLHWLSCIFWLVPIATTTIKQPRYPRNDSWIHETDLWDSPKVVQYLSSLLQTIGNCLRSGFLKNDRRNMPDLYVVIIVQIMGALVMWVLIARLMEYFKGTNSSKLRYQGAVAQLKQYMRHKQLPRRTQLRIIDYYEFRFQHRYFREPDILHTLSLQIRQEIGLHSCRKLVENVTFFNNLPFSLLNRIVALLKSEIFLTNDVIVRAKDAGDCMYFIGSGTVAIYTPSGKEVCHLEDGAHFGEIALVMADERRVASVVAVEICELYRLDRADFARTIHPYPMLWDRIKKIAIERHEKTLILSAQ</sequence>
<dbReference type="PANTHER" id="PTHR45689:SF14">
    <property type="entry name" value="CYCLIC NUCLEOTIDE-GATED CATION CHANNEL SUBUNIT A-LIKE PROTEIN"/>
    <property type="match status" value="1"/>
</dbReference>
<dbReference type="SMART" id="SM00100">
    <property type="entry name" value="cNMP"/>
    <property type="match status" value="1"/>
</dbReference>
<reference evidence="3" key="1">
    <citation type="submission" date="2021-08" db="EMBL/GenBank/DDBJ databases">
        <authorList>
            <person name="Misof B."/>
            <person name="Oliver O."/>
            <person name="Podsiadlowski L."/>
            <person name="Donath A."/>
            <person name="Peters R."/>
            <person name="Mayer C."/>
            <person name="Rust J."/>
            <person name="Gunkel S."/>
            <person name="Lesny P."/>
            <person name="Martin S."/>
            <person name="Oeyen J.P."/>
            <person name="Petersen M."/>
            <person name="Panagiotis P."/>
            <person name="Wilbrandt J."/>
            <person name="Tanja T."/>
        </authorList>
    </citation>
    <scope>NUCLEOTIDE SEQUENCE</scope>
    <source>
        <strain evidence="3">GBR_01_08_01A</strain>
        <tissue evidence="3">Thorax + abdomen</tissue>
    </source>
</reference>
<comment type="caution">
    <text evidence="3">The sequence shown here is derived from an EMBL/GenBank/DDBJ whole genome shotgun (WGS) entry which is preliminary data.</text>
</comment>